<organism evidence="2 3">
    <name type="scientific">Sphagnum jensenii</name>
    <dbReference type="NCBI Taxonomy" id="128206"/>
    <lineage>
        <taxon>Eukaryota</taxon>
        <taxon>Viridiplantae</taxon>
        <taxon>Streptophyta</taxon>
        <taxon>Embryophyta</taxon>
        <taxon>Bryophyta</taxon>
        <taxon>Sphagnophytina</taxon>
        <taxon>Sphagnopsida</taxon>
        <taxon>Sphagnales</taxon>
        <taxon>Sphagnaceae</taxon>
        <taxon>Sphagnum</taxon>
    </lineage>
</organism>
<gene>
    <name evidence="2" type="ORF">CSSPJE1EN1_LOCUS10970</name>
</gene>
<name>A0ABP0WF61_9BRYO</name>
<keyword evidence="3" id="KW-1185">Reference proteome</keyword>
<protein>
    <submittedName>
        <fullName evidence="2">Uncharacterized protein</fullName>
    </submittedName>
</protein>
<accession>A0ABP0WF61</accession>
<feature type="compositionally biased region" description="Gly residues" evidence="1">
    <location>
        <begin position="45"/>
        <end position="54"/>
    </location>
</feature>
<evidence type="ECO:0000313" key="3">
    <source>
        <dbReference type="Proteomes" id="UP001497444"/>
    </source>
</evidence>
<evidence type="ECO:0000313" key="2">
    <source>
        <dbReference type="EMBL" id="CAK9265492.1"/>
    </source>
</evidence>
<sequence length="72" mass="7498">MPLPRRRSPEGRPKRRSVRAQDPGGSQAAREQRIAGNCSLDSSALGGGGGGGEGGSREQEQESYSGFVSRPA</sequence>
<evidence type="ECO:0000256" key="1">
    <source>
        <dbReference type="SAM" id="MobiDB-lite"/>
    </source>
</evidence>
<dbReference type="Proteomes" id="UP001497444">
    <property type="component" value="Chromosome 17"/>
</dbReference>
<feature type="region of interest" description="Disordered" evidence="1">
    <location>
        <begin position="1"/>
        <end position="72"/>
    </location>
</feature>
<reference evidence="2" key="1">
    <citation type="submission" date="2024-02" db="EMBL/GenBank/DDBJ databases">
        <authorList>
            <consortium name="ELIXIR-Norway"/>
            <consortium name="Elixir Norway"/>
        </authorList>
    </citation>
    <scope>NUCLEOTIDE SEQUENCE</scope>
</reference>
<proteinExistence type="predicted"/>
<dbReference type="EMBL" id="OZ020112">
    <property type="protein sequence ID" value="CAK9265492.1"/>
    <property type="molecule type" value="Genomic_DNA"/>
</dbReference>